<dbReference type="Proteomes" id="UP001156641">
    <property type="component" value="Unassembled WGS sequence"/>
</dbReference>
<dbReference type="PANTHER" id="PTHR48081:SF8">
    <property type="entry name" value="ALPHA_BETA HYDROLASE FOLD-3 DOMAIN-CONTAINING PROTEIN-RELATED"/>
    <property type="match status" value="1"/>
</dbReference>
<keyword evidence="1" id="KW-0378">Hydrolase</keyword>
<accession>A0ABQ6A8Y0</accession>
<comment type="caution">
    <text evidence="3">The sequence shown here is derived from an EMBL/GenBank/DDBJ whole genome shotgun (WGS) entry which is preliminary data.</text>
</comment>
<name>A0ABQ6A8Y0_9PROT</name>
<feature type="domain" description="Alpha/beta hydrolase fold-3" evidence="2">
    <location>
        <begin position="90"/>
        <end position="298"/>
    </location>
</feature>
<dbReference type="InterPro" id="IPR013094">
    <property type="entry name" value="AB_hydrolase_3"/>
</dbReference>
<keyword evidence="4" id="KW-1185">Reference proteome</keyword>
<dbReference type="PANTHER" id="PTHR48081">
    <property type="entry name" value="AB HYDROLASE SUPERFAMILY PROTEIN C4A8.06C"/>
    <property type="match status" value="1"/>
</dbReference>
<dbReference type="Pfam" id="PF07859">
    <property type="entry name" value="Abhydrolase_3"/>
    <property type="match status" value="1"/>
</dbReference>
<evidence type="ECO:0000313" key="3">
    <source>
        <dbReference type="EMBL" id="GLR67042.1"/>
    </source>
</evidence>
<dbReference type="SUPFAM" id="SSF53474">
    <property type="entry name" value="alpha/beta-Hydrolases"/>
    <property type="match status" value="1"/>
</dbReference>
<dbReference type="InterPro" id="IPR029058">
    <property type="entry name" value="AB_hydrolase_fold"/>
</dbReference>
<protein>
    <submittedName>
        <fullName evidence="3">Esterase</fullName>
    </submittedName>
</protein>
<gene>
    <name evidence="3" type="primary">aes</name>
    <name evidence="3" type="ORF">GCM10010909_17230</name>
</gene>
<dbReference type="Gene3D" id="3.40.50.1820">
    <property type="entry name" value="alpha/beta hydrolase"/>
    <property type="match status" value="1"/>
</dbReference>
<reference evidence="4" key="1">
    <citation type="journal article" date="2019" name="Int. J. Syst. Evol. Microbiol.">
        <title>The Global Catalogue of Microorganisms (GCM) 10K type strain sequencing project: providing services to taxonomists for standard genome sequencing and annotation.</title>
        <authorList>
            <consortium name="The Broad Institute Genomics Platform"/>
            <consortium name="The Broad Institute Genome Sequencing Center for Infectious Disease"/>
            <person name="Wu L."/>
            <person name="Ma J."/>
        </authorList>
    </citation>
    <scope>NUCLEOTIDE SEQUENCE [LARGE SCALE GENOMIC DNA]</scope>
    <source>
        <strain evidence="4">NBRC 112502</strain>
    </source>
</reference>
<organism evidence="3 4">
    <name type="scientific">Acidocella aquatica</name>
    <dbReference type="NCBI Taxonomy" id="1922313"/>
    <lineage>
        <taxon>Bacteria</taxon>
        <taxon>Pseudomonadati</taxon>
        <taxon>Pseudomonadota</taxon>
        <taxon>Alphaproteobacteria</taxon>
        <taxon>Acetobacterales</taxon>
        <taxon>Acidocellaceae</taxon>
        <taxon>Acidocella</taxon>
    </lineage>
</organism>
<evidence type="ECO:0000259" key="2">
    <source>
        <dbReference type="Pfam" id="PF07859"/>
    </source>
</evidence>
<dbReference type="InterPro" id="IPR050300">
    <property type="entry name" value="GDXG_lipolytic_enzyme"/>
</dbReference>
<evidence type="ECO:0000256" key="1">
    <source>
        <dbReference type="ARBA" id="ARBA00022801"/>
    </source>
</evidence>
<sequence>MNINGESPVPSSHLIDPELLPVLNAYPPMPEWSAEALAMVRAGRAEQLAALPPPPPLPVIVETLNIPGPAGHVRVLAYRPAEATGSLPAVLHIHGGGYIFGFPEMMDAPNRILAHELGCAVYSVDYRLAPETPAPGALEDCYAVLRWLSRNAGAQNINPARIGVKGESAGGGLAAALALLARDRGEVQLAFQHLMYPMIDDRTCTASQPHPLTGQYIWRHQDNLFGWTCLLGHAPGKPDVSPYAAAARAENLEGLPPSYIGAGALDLFLEENLDYARRLTRAGVPVELHVYPGAFHAFDVIGPSRLAATALRDSTEALRRALHG</sequence>
<dbReference type="EMBL" id="BSOS01000049">
    <property type="protein sequence ID" value="GLR67042.1"/>
    <property type="molecule type" value="Genomic_DNA"/>
</dbReference>
<evidence type="ECO:0000313" key="4">
    <source>
        <dbReference type="Proteomes" id="UP001156641"/>
    </source>
</evidence>
<proteinExistence type="predicted"/>